<feature type="non-terminal residue" evidence="1">
    <location>
        <position position="66"/>
    </location>
</feature>
<organism evidence="1 2">
    <name type="scientific">Muraenolepis orangiensis</name>
    <name type="common">Patagonian moray cod</name>
    <dbReference type="NCBI Taxonomy" id="630683"/>
    <lineage>
        <taxon>Eukaryota</taxon>
        <taxon>Metazoa</taxon>
        <taxon>Chordata</taxon>
        <taxon>Craniata</taxon>
        <taxon>Vertebrata</taxon>
        <taxon>Euteleostomi</taxon>
        <taxon>Actinopterygii</taxon>
        <taxon>Neopterygii</taxon>
        <taxon>Teleostei</taxon>
        <taxon>Neoteleostei</taxon>
        <taxon>Acanthomorphata</taxon>
        <taxon>Zeiogadaria</taxon>
        <taxon>Gadariae</taxon>
        <taxon>Gadiformes</taxon>
        <taxon>Muraenolepidoidei</taxon>
        <taxon>Muraenolepididae</taxon>
        <taxon>Muraenolepis</taxon>
    </lineage>
</organism>
<sequence length="66" mass="6578">SITWPAQIILPVSAEASAVPPTGAVACLPRPPPTGPWRASPGPPPTGAVACLPELRRQAAEGGVGM</sequence>
<evidence type="ECO:0000313" key="2">
    <source>
        <dbReference type="Proteomes" id="UP001148018"/>
    </source>
</evidence>
<dbReference type="Proteomes" id="UP001148018">
    <property type="component" value="Unassembled WGS sequence"/>
</dbReference>
<name>A0A9Q0EBA7_9TELE</name>
<comment type="caution">
    <text evidence="1">The sequence shown here is derived from an EMBL/GenBank/DDBJ whole genome shotgun (WGS) entry which is preliminary data.</text>
</comment>
<evidence type="ECO:0000313" key="1">
    <source>
        <dbReference type="EMBL" id="KAJ3603621.1"/>
    </source>
</evidence>
<dbReference type="AlphaFoldDB" id="A0A9Q0EBA7"/>
<dbReference type="EMBL" id="JANIIK010000044">
    <property type="protein sequence ID" value="KAJ3603621.1"/>
    <property type="molecule type" value="Genomic_DNA"/>
</dbReference>
<gene>
    <name evidence="1" type="ORF">NHX12_028366</name>
</gene>
<protein>
    <submittedName>
        <fullName evidence="1">Uncharacterized protein</fullName>
    </submittedName>
</protein>
<reference evidence="1" key="1">
    <citation type="submission" date="2022-07" db="EMBL/GenBank/DDBJ databases">
        <title>Chromosome-level genome of Muraenolepis orangiensis.</title>
        <authorList>
            <person name="Kim J."/>
        </authorList>
    </citation>
    <scope>NUCLEOTIDE SEQUENCE</scope>
    <source>
        <strain evidence="1">KU_S4_2022</strain>
        <tissue evidence="1">Muscle</tissue>
    </source>
</reference>
<accession>A0A9Q0EBA7</accession>
<proteinExistence type="predicted"/>
<keyword evidence="2" id="KW-1185">Reference proteome</keyword>
<feature type="non-terminal residue" evidence="1">
    <location>
        <position position="1"/>
    </location>
</feature>